<dbReference type="FunFam" id="2.30.29.30:FF:000008">
    <property type="entry name" value="GRAM domain containing 1B"/>
    <property type="match status" value="1"/>
</dbReference>
<dbReference type="InterPro" id="IPR011993">
    <property type="entry name" value="PH-like_dom_sf"/>
</dbReference>
<keyword evidence="4 6" id="KW-0472">Membrane</keyword>
<dbReference type="PANTHER" id="PTHR23319">
    <property type="entry name" value="GRAM DOMAIN CONTAINING 1B, ISOFORM E"/>
    <property type="match status" value="1"/>
</dbReference>
<feature type="region of interest" description="Disordered" evidence="5">
    <location>
        <begin position="114"/>
        <end position="147"/>
    </location>
</feature>
<evidence type="ECO:0000313" key="9">
    <source>
        <dbReference type="Proteomes" id="UP000027135"/>
    </source>
</evidence>
<dbReference type="eggNOG" id="KOG1032">
    <property type="taxonomic scope" value="Eukaryota"/>
</dbReference>
<evidence type="ECO:0000256" key="2">
    <source>
        <dbReference type="ARBA" id="ARBA00022692"/>
    </source>
</evidence>
<feature type="domain" description="VASt" evidence="7">
    <location>
        <begin position="430"/>
        <end position="602"/>
    </location>
</feature>
<evidence type="ECO:0000256" key="3">
    <source>
        <dbReference type="ARBA" id="ARBA00022989"/>
    </source>
</evidence>
<dbReference type="PROSITE" id="PS51778">
    <property type="entry name" value="VAST"/>
    <property type="match status" value="1"/>
</dbReference>
<dbReference type="GO" id="GO:0140268">
    <property type="term" value="C:endoplasmic reticulum-plasma membrane contact site"/>
    <property type="evidence" value="ECO:0007669"/>
    <property type="project" value="TreeGrafter"/>
</dbReference>
<name>A0A067R4V9_ZOONE</name>
<dbReference type="Gene3D" id="2.30.29.30">
    <property type="entry name" value="Pleckstrin-homology domain (PH domain)/Phosphotyrosine-binding domain (PTB)"/>
    <property type="match status" value="1"/>
</dbReference>
<protein>
    <submittedName>
        <fullName evidence="8">GRAM domain-containing protein 1B</fullName>
    </submittedName>
</protein>
<feature type="region of interest" description="Disordered" evidence="5">
    <location>
        <begin position="52"/>
        <end position="91"/>
    </location>
</feature>
<feature type="compositionally biased region" description="Low complexity" evidence="5">
    <location>
        <begin position="66"/>
        <end position="77"/>
    </location>
</feature>
<gene>
    <name evidence="8" type="ORF">L798_08805</name>
</gene>
<dbReference type="AlphaFoldDB" id="A0A067R4V9"/>
<dbReference type="GO" id="GO:0005886">
    <property type="term" value="C:plasma membrane"/>
    <property type="evidence" value="ECO:0007669"/>
    <property type="project" value="TreeGrafter"/>
</dbReference>
<feature type="region of interest" description="Disordered" evidence="5">
    <location>
        <begin position="329"/>
        <end position="351"/>
    </location>
</feature>
<sequence length="789" mass="89276">MNDSDVQYTSTGLMRKSVENLLISSHDVIGSSISPTLTFGAMTLPTNCPQGHVANSLEIRPPSPGASPQSSPRLSPRQNHKRDHSKGEISVGSCRDTSLLDKFEIIEDGLSRSSDSGHIHELSRSISHEGPSKERTKESGRGSDRTKKKSSWYNVLYPTYKSRSEDFKRIFKDVPSEERLIVDYSCALQKDILVHGRLYVSQNYLCFYANIFRWETSVSLRWKDVTAITKEKTALVIPNAILVCTEGEKLFFTSFGARDKTYLMLFRVWQNALMDQQLSMQEIWQWVHTCYGDELGLTSDDEDYIPPPNEEDKLSSISVRLSVDSFSEQESCSMTESHMETTNTEEHQNDAPTAITTGMSVHSTSRQESYTGTILHSTSRTESTGHDRSSLQVPVSETLPTDMSDTTESEAEKQGTRGSSKLVACTSSHEGRKIIRIIVPIHVDLLFTMLFTNSKFYLDFHSARRTSDISHTPWQQDSETGTKQRVVTLTMPLSQSVGPKTTQVTEKQVMLPCSKPGELYAIDSDSVNSGIPYADSFYITSHYCMSRTADNESCLAVYAQIKYKKSVWGLIKSFIEKNTWSGLEDFYSHLQRVLLEEGTHLSVTKKKTRRRRRLMPVCATGSEEPKHRISRPAARFPLPELRSPADSLSWVVLAVLLFLVLLNALLYYKLWTLEEWTQDSSHSFTVMDLQVLRQPPKSHEEWLHLVQQQEALHNIEMQKWQKILQAAVQLLRQTEESLSELQVAINPMISKKVLSVLKDTFTEEIPKDEVESAASQPEVDQSTVPEGEL</sequence>
<accession>A0A067R4V9</accession>
<dbReference type="GO" id="GO:0005789">
    <property type="term" value="C:endoplasmic reticulum membrane"/>
    <property type="evidence" value="ECO:0007669"/>
    <property type="project" value="TreeGrafter"/>
</dbReference>
<dbReference type="STRING" id="136037.A0A067R4V9"/>
<feature type="compositionally biased region" description="Polar residues" evidence="5">
    <location>
        <begin position="390"/>
        <end position="406"/>
    </location>
</feature>
<proteinExistence type="predicted"/>
<dbReference type="Proteomes" id="UP000027135">
    <property type="component" value="Unassembled WGS sequence"/>
</dbReference>
<dbReference type="InterPro" id="IPR004182">
    <property type="entry name" value="GRAM"/>
</dbReference>
<dbReference type="Pfam" id="PF16016">
    <property type="entry name" value="VASt"/>
    <property type="match status" value="1"/>
</dbReference>
<keyword evidence="9" id="KW-1185">Reference proteome</keyword>
<dbReference type="GO" id="GO:0032934">
    <property type="term" value="F:sterol binding"/>
    <property type="evidence" value="ECO:0007669"/>
    <property type="project" value="TreeGrafter"/>
</dbReference>
<feature type="transmembrane region" description="Helical" evidence="6">
    <location>
        <begin position="648"/>
        <end position="668"/>
    </location>
</feature>
<evidence type="ECO:0000313" key="8">
    <source>
        <dbReference type="EMBL" id="KDR17240.1"/>
    </source>
</evidence>
<dbReference type="OMA" id="DWIHLLQ"/>
<comment type="subcellular location">
    <subcellularLocation>
        <location evidence="1">Membrane</location>
        <topology evidence="1">Single-pass membrane protein</topology>
    </subcellularLocation>
</comment>
<feature type="compositionally biased region" description="Polar residues" evidence="5">
    <location>
        <begin position="329"/>
        <end position="342"/>
    </location>
</feature>
<dbReference type="Pfam" id="PF02893">
    <property type="entry name" value="GRAM"/>
    <property type="match status" value="1"/>
</dbReference>
<evidence type="ECO:0000256" key="5">
    <source>
        <dbReference type="SAM" id="MobiDB-lite"/>
    </source>
</evidence>
<dbReference type="PANTHER" id="PTHR23319:SF4">
    <property type="entry name" value="GRAM DOMAIN CONTAINING 1B, ISOFORM E"/>
    <property type="match status" value="1"/>
</dbReference>
<keyword evidence="3 6" id="KW-1133">Transmembrane helix</keyword>
<dbReference type="InParanoid" id="A0A067R4V9"/>
<dbReference type="SMART" id="SM00568">
    <property type="entry name" value="GRAM"/>
    <property type="match status" value="1"/>
</dbReference>
<organism evidence="8 9">
    <name type="scientific">Zootermopsis nevadensis</name>
    <name type="common">Dampwood termite</name>
    <dbReference type="NCBI Taxonomy" id="136037"/>
    <lineage>
        <taxon>Eukaryota</taxon>
        <taxon>Metazoa</taxon>
        <taxon>Ecdysozoa</taxon>
        <taxon>Arthropoda</taxon>
        <taxon>Hexapoda</taxon>
        <taxon>Insecta</taxon>
        <taxon>Pterygota</taxon>
        <taxon>Neoptera</taxon>
        <taxon>Polyneoptera</taxon>
        <taxon>Dictyoptera</taxon>
        <taxon>Blattodea</taxon>
        <taxon>Blattoidea</taxon>
        <taxon>Termitoidae</taxon>
        <taxon>Termopsidae</taxon>
        <taxon>Zootermopsis</taxon>
    </lineage>
</organism>
<dbReference type="GO" id="GO:0120015">
    <property type="term" value="F:sterol transfer activity"/>
    <property type="evidence" value="ECO:0007669"/>
    <property type="project" value="TreeGrafter"/>
</dbReference>
<dbReference type="InterPro" id="IPR051482">
    <property type="entry name" value="Cholesterol_transport"/>
</dbReference>
<feature type="compositionally biased region" description="Basic and acidic residues" evidence="5">
    <location>
        <begin position="115"/>
        <end position="145"/>
    </location>
</feature>
<evidence type="ECO:0000259" key="7">
    <source>
        <dbReference type="PROSITE" id="PS51778"/>
    </source>
</evidence>
<reference evidence="8 9" key="1">
    <citation type="journal article" date="2014" name="Nat. Commun.">
        <title>Molecular traces of alternative social organization in a termite genome.</title>
        <authorList>
            <person name="Terrapon N."/>
            <person name="Li C."/>
            <person name="Robertson H.M."/>
            <person name="Ji L."/>
            <person name="Meng X."/>
            <person name="Booth W."/>
            <person name="Chen Z."/>
            <person name="Childers C.P."/>
            <person name="Glastad K.M."/>
            <person name="Gokhale K."/>
            <person name="Gowin J."/>
            <person name="Gronenberg W."/>
            <person name="Hermansen R.A."/>
            <person name="Hu H."/>
            <person name="Hunt B.G."/>
            <person name="Huylmans A.K."/>
            <person name="Khalil S.M."/>
            <person name="Mitchell R.D."/>
            <person name="Munoz-Torres M.C."/>
            <person name="Mustard J.A."/>
            <person name="Pan H."/>
            <person name="Reese J.T."/>
            <person name="Scharf M.E."/>
            <person name="Sun F."/>
            <person name="Vogel H."/>
            <person name="Xiao J."/>
            <person name="Yang W."/>
            <person name="Yang Z."/>
            <person name="Yang Z."/>
            <person name="Zhou J."/>
            <person name="Zhu J."/>
            <person name="Brent C.S."/>
            <person name="Elsik C.G."/>
            <person name="Goodisman M.A."/>
            <person name="Liberles D.A."/>
            <person name="Roe R.M."/>
            <person name="Vargo E.L."/>
            <person name="Vilcinskas A."/>
            <person name="Wang J."/>
            <person name="Bornberg-Bauer E."/>
            <person name="Korb J."/>
            <person name="Zhang G."/>
            <person name="Liebig J."/>
        </authorList>
    </citation>
    <scope>NUCLEOTIDE SEQUENCE [LARGE SCALE GENOMIC DNA]</scope>
    <source>
        <tissue evidence="8">Whole organism</tissue>
    </source>
</reference>
<feature type="region of interest" description="Disordered" evidence="5">
    <location>
        <begin position="376"/>
        <end position="424"/>
    </location>
</feature>
<evidence type="ECO:0000256" key="6">
    <source>
        <dbReference type="SAM" id="Phobius"/>
    </source>
</evidence>
<dbReference type="CDD" id="cd13220">
    <property type="entry name" value="PH-GRAM_GRAMDC"/>
    <property type="match status" value="1"/>
</dbReference>
<dbReference type="FunCoup" id="A0A067R4V9">
    <property type="interactions" value="434"/>
</dbReference>
<feature type="region of interest" description="Disordered" evidence="5">
    <location>
        <begin position="767"/>
        <end position="789"/>
    </location>
</feature>
<evidence type="ECO:0000256" key="1">
    <source>
        <dbReference type="ARBA" id="ARBA00004167"/>
    </source>
</evidence>
<keyword evidence="2 6" id="KW-0812">Transmembrane</keyword>
<feature type="compositionally biased region" description="Polar residues" evidence="5">
    <location>
        <begin position="773"/>
        <end position="789"/>
    </location>
</feature>
<dbReference type="EMBL" id="KK852747">
    <property type="protein sequence ID" value="KDR17240.1"/>
    <property type="molecule type" value="Genomic_DNA"/>
</dbReference>
<dbReference type="GO" id="GO:0032366">
    <property type="term" value="P:intracellular sterol transport"/>
    <property type="evidence" value="ECO:0007669"/>
    <property type="project" value="TreeGrafter"/>
</dbReference>
<dbReference type="InterPro" id="IPR031968">
    <property type="entry name" value="VASt"/>
</dbReference>
<evidence type="ECO:0000256" key="4">
    <source>
        <dbReference type="ARBA" id="ARBA00023136"/>
    </source>
</evidence>